<dbReference type="EMBL" id="QGKY02001015">
    <property type="protein sequence ID" value="KAF2570124.1"/>
    <property type="molecule type" value="Genomic_DNA"/>
</dbReference>
<protein>
    <submittedName>
        <fullName evidence="1">Uncharacterized protein</fullName>
    </submittedName>
</protein>
<reference evidence="1" key="1">
    <citation type="submission" date="2019-12" db="EMBL/GenBank/DDBJ databases">
        <title>Genome sequencing and annotation of Brassica cretica.</title>
        <authorList>
            <person name="Studholme D.J."/>
            <person name="Sarris P.F."/>
        </authorList>
    </citation>
    <scope>NUCLEOTIDE SEQUENCE</scope>
    <source>
        <strain evidence="1">PFS-102/07</strain>
        <tissue evidence="1">Leaf</tissue>
    </source>
</reference>
<evidence type="ECO:0000313" key="1">
    <source>
        <dbReference type="EMBL" id="KAF2570124.1"/>
    </source>
</evidence>
<sequence>MRRHPIEMLEEMTRDCESYRNDCEAIDDPSDEFENKIGKNGIGVKEETCRDMVEAFGEFARNKDTENDDDYVFCIFSFLVTQIELHVSISLFIC</sequence>
<organism evidence="1">
    <name type="scientific">Brassica cretica</name>
    <name type="common">Mustard</name>
    <dbReference type="NCBI Taxonomy" id="69181"/>
    <lineage>
        <taxon>Eukaryota</taxon>
        <taxon>Viridiplantae</taxon>
        <taxon>Streptophyta</taxon>
        <taxon>Embryophyta</taxon>
        <taxon>Tracheophyta</taxon>
        <taxon>Spermatophyta</taxon>
        <taxon>Magnoliopsida</taxon>
        <taxon>eudicotyledons</taxon>
        <taxon>Gunneridae</taxon>
        <taxon>Pentapetalae</taxon>
        <taxon>rosids</taxon>
        <taxon>malvids</taxon>
        <taxon>Brassicales</taxon>
        <taxon>Brassicaceae</taxon>
        <taxon>Brassiceae</taxon>
        <taxon>Brassica</taxon>
    </lineage>
</organism>
<comment type="caution">
    <text evidence="1">The sequence shown here is derived from an EMBL/GenBank/DDBJ whole genome shotgun (WGS) entry which is preliminary data.</text>
</comment>
<dbReference type="AlphaFoldDB" id="A0A8S9IK04"/>
<accession>A0A8S9IK04</accession>
<name>A0A8S9IK04_BRACR</name>
<gene>
    <name evidence="1" type="ORF">F2Q70_00002284</name>
</gene>
<proteinExistence type="predicted"/>